<evidence type="ECO:0000256" key="3">
    <source>
        <dbReference type="ARBA" id="ARBA00022833"/>
    </source>
</evidence>
<dbReference type="PROSITE" id="PS00059">
    <property type="entry name" value="ADH_ZINC"/>
    <property type="match status" value="1"/>
</dbReference>
<dbReference type="EMBL" id="WNYA01000001">
    <property type="protein sequence ID" value="KAG8593119.1"/>
    <property type="molecule type" value="Genomic_DNA"/>
</dbReference>
<dbReference type="Pfam" id="PF00107">
    <property type="entry name" value="ADH_zinc_N"/>
    <property type="match status" value="1"/>
</dbReference>
<feature type="domain" description="Enoyl reductase (ER)" evidence="7">
    <location>
        <begin position="17"/>
        <end position="374"/>
    </location>
</feature>
<dbReference type="GO" id="GO:0042572">
    <property type="term" value="P:retinol metabolic process"/>
    <property type="evidence" value="ECO:0007669"/>
    <property type="project" value="TreeGrafter"/>
</dbReference>
<sequence length="377" mass="40430">MSTAGKVIKSKAAVAYGFKKPLVIEVVEVAPPKAREIRVKVYASGICHTDDHALKGGMASLNFPVILGHEGAGVVESVGEGVFKVQPGDHVILLCSPMCMKCKACLHEDSNFCEKNDVGKNVGLMHDKTTRFSIKGKMIHNFMSTSTFTEYTVVDEFAICKIDKAAPLDQVCLIGCGFATGFGTVLNTAKVKPGSSCVIFGLGGIGMSAVMACKIAGATKIIGVDINPEKFPKAKELGCTECVNPKDHSKPIDEVITEKTNGGADYGFECIGNVDMMVSMIKSTNYAFGSATIIGVPAFTDRLPLDVMWLLTGRTLQGAFLGDYKAPLDFPKLVNELLAGKIDLNALVSFRLPFEDINKGFDLMRNGKAVRTVLLMK</sequence>
<evidence type="ECO:0000259" key="7">
    <source>
        <dbReference type="SMART" id="SM00829"/>
    </source>
</evidence>
<evidence type="ECO:0000313" key="9">
    <source>
        <dbReference type="Proteomes" id="UP000824782"/>
    </source>
</evidence>
<dbReference type="InterPro" id="IPR013149">
    <property type="entry name" value="ADH-like_C"/>
</dbReference>
<dbReference type="SUPFAM" id="SSF51735">
    <property type="entry name" value="NAD(P)-binding Rossmann-fold domains"/>
    <property type="match status" value="1"/>
</dbReference>
<dbReference type="InterPro" id="IPR013154">
    <property type="entry name" value="ADH-like_N"/>
</dbReference>
<dbReference type="InterPro" id="IPR002328">
    <property type="entry name" value="ADH_Zn_CS"/>
</dbReference>
<proteinExistence type="inferred from homology"/>
<protein>
    <recommendedName>
        <fullName evidence="7">Enoyl reductase (ER) domain-containing protein</fullName>
    </recommendedName>
</protein>
<dbReference type="InterPro" id="IPR036291">
    <property type="entry name" value="NAD(P)-bd_dom_sf"/>
</dbReference>
<dbReference type="SUPFAM" id="SSF50129">
    <property type="entry name" value="GroES-like"/>
    <property type="match status" value="1"/>
</dbReference>
<evidence type="ECO:0000256" key="4">
    <source>
        <dbReference type="ARBA" id="ARBA00023002"/>
    </source>
</evidence>
<keyword evidence="5" id="KW-0520">NAD</keyword>
<dbReference type="FunFam" id="3.40.50.720:FF:000003">
    <property type="entry name" value="S-(hydroxymethyl)glutathione dehydrogenase"/>
    <property type="match status" value="1"/>
</dbReference>
<dbReference type="InterPro" id="IPR020843">
    <property type="entry name" value="ER"/>
</dbReference>
<evidence type="ECO:0000313" key="8">
    <source>
        <dbReference type="EMBL" id="KAG8593119.1"/>
    </source>
</evidence>
<comment type="caution">
    <text evidence="8">The sequence shown here is derived from an EMBL/GenBank/DDBJ whole genome shotgun (WGS) entry which is preliminary data.</text>
</comment>
<dbReference type="InterPro" id="IPR011032">
    <property type="entry name" value="GroES-like_sf"/>
</dbReference>
<reference evidence="8" key="1">
    <citation type="thesis" date="2020" institute="ProQuest LLC" country="789 East Eisenhower Parkway, Ann Arbor, MI, USA">
        <title>Comparative Genomics and Chromosome Evolution.</title>
        <authorList>
            <person name="Mudd A.B."/>
        </authorList>
    </citation>
    <scope>NUCLEOTIDE SEQUENCE</scope>
    <source>
        <strain evidence="8">237g6f4</strain>
        <tissue evidence="8">Blood</tissue>
    </source>
</reference>
<dbReference type="Proteomes" id="UP000824782">
    <property type="component" value="Unassembled WGS sequence"/>
</dbReference>
<dbReference type="PANTHER" id="PTHR43880">
    <property type="entry name" value="ALCOHOL DEHYDROGENASE"/>
    <property type="match status" value="1"/>
</dbReference>
<organism evidence="8 9">
    <name type="scientific">Engystomops pustulosus</name>
    <name type="common">Tungara frog</name>
    <name type="synonym">Physalaemus pustulosus</name>
    <dbReference type="NCBI Taxonomy" id="76066"/>
    <lineage>
        <taxon>Eukaryota</taxon>
        <taxon>Metazoa</taxon>
        <taxon>Chordata</taxon>
        <taxon>Craniata</taxon>
        <taxon>Vertebrata</taxon>
        <taxon>Euteleostomi</taxon>
        <taxon>Amphibia</taxon>
        <taxon>Batrachia</taxon>
        <taxon>Anura</taxon>
        <taxon>Neobatrachia</taxon>
        <taxon>Hyloidea</taxon>
        <taxon>Leptodactylidae</taxon>
        <taxon>Leiuperinae</taxon>
        <taxon>Engystomops</taxon>
    </lineage>
</organism>
<accession>A0AAV7D6U0</accession>
<comment type="cofactor">
    <cofactor evidence="1 6">
        <name>Zn(2+)</name>
        <dbReference type="ChEBI" id="CHEBI:29105"/>
    </cofactor>
</comment>
<evidence type="ECO:0000256" key="6">
    <source>
        <dbReference type="RuleBase" id="RU361277"/>
    </source>
</evidence>
<dbReference type="Pfam" id="PF08240">
    <property type="entry name" value="ADH_N"/>
    <property type="match status" value="1"/>
</dbReference>
<evidence type="ECO:0000256" key="2">
    <source>
        <dbReference type="ARBA" id="ARBA00022723"/>
    </source>
</evidence>
<dbReference type="Gene3D" id="3.40.50.720">
    <property type="entry name" value="NAD(P)-binding Rossmann-like Domain"/>
    <property type="match status" value="1"/>
</dbReference>
<dbReference type="GO" id="GO:0008270">
    <property type="term" value="F:zinc ion binding"/>
    <property type="evidence" value="ECO:0007669"/>
    <property type="project" value="InterPro"/>
</dbReference>
<dbReference type="FunFam" id="3.90.180.10:FF:000067">
    <property type="entry name" value="alcohol dehydrogenase 1-like isoform X1"/>
    <property type="match status" value="1"/>
</dbReference>
<dbReference type="GO" id="GO:0042573">
    <property type="term" value="P:retinoic acid metabolic process"/>
    <property type="evidence" value="ECO:0007669"/>
    <property type="project" value="TreeGrafter"/>
</dbReference>
<keyword evidence="9" id="KW-1185">Reference proteome</keyword>
<comment type="similarity">
    <text evidence="6">Belongs to the zinc-containing alcohol dehydrogenase family.</text>
</comment>
<dbReference type="PANTHER" id="PTHR43880:SF68">
    <property type="entry name" value="ALCOHOL DEHYDROGENASE 1"/>
    <property type="match status" value="1"/>
</dbReference>
<keyword evidence="2 6" id="KW-0479">Metal-binding</keyword>
<evidence type="ECO:0000256" key="1">
    <source>
        <dbReference type="ARBA" id="ARBA00001947"/>
    </source>
</evidence>
<dbReference type="AlphaFoldDB" id="A0AAV7D6U0"/>
<dbReference type="GO" id="GO:0004745">
    <property type="term" value="F:all-trans-retinol dehydrogenase (NAD+) activity"/>
    <property type="evidence" value="ECO:0007669"/>
    <property type="project" value="TreeGrafter"/>
</dbReference>
<dbReference type="SMART" id="SM00829">
    <property type="entry name" value="PKS_ER"/>
    <property type="match status" value="1"/>
</dbReference>
<keyword evidence="4" id="KW-0560">Oxidoreductase</keyword>
<gene>
    <name evidence="8" type="ORF">GDO81_000730</name>
</gene>
<name>A0AAV7D6U0_ENGPU</name>
<dbReference type="GO" id="GO:0005829">
    <property type="term" value="C:cytosol"/>
    <property type="evidence" value="ECO:0007669"/>
    <property type="project" value="TreeGrafter"/>
</dbReference>
<evidence type="ECO:0000256" key="5">
    <source>
        <dbReference type="ARBA" id="ARBA00023027"/>
    </source>
</evidence>
<dbReference type="Gene3D" id="3.90.180.10">
    <property type="entry name" value="Medium-chain alcohol dehydrogenases, catalytic domain"/>
    <property type="match status" value="1"/>
</dbReference>
<keyword evidence="3 6" id="KW-0862">Zinc</keyword>